<dbReference type="InterPro" id="IPR050121">
    <property type="entry name" value="Cytochrome_P450_monoxygenase"/>
</dbReference>
<dbReference type="Pfam" id="PF00067">
    <property type="entry name" value="p450"/>
    <property type="match status" value="1"/>
</dbReference>
<evidence type="ECO:0000256" key="3">
    <source>
        <dbReference type="ARBA" id="ARBA00022617"/>
    </source>
</evidence>
<evidence type="ECO:0000256" key="2">
    <source>
        <dbReference type="ARBA" id="ARBA00010617"/>
    </source>
</evidence>
<dbReference type="InterPro" id="IPR002403">
    <property type="entry name" value="Cyt_P450_E_grp-IV"/>
</dbReference>
<proteinExistence type="inferred from homology"/>
<gene>
    <name evidence="10" type="ORF">FTOL_04477</name>
</gene>
<dbReference type="GO" id="GO:0020037">
    <property type="term" value="F:heme binding"/>
    <property type="evidence" value="ECO:0007669"/>
    <property type="project" value="InterPro"/>
</dbReference>
<dbReference type="GO" id="GO:0005506">
    <property type="term" value="F:iron ion binding"/>
    <property type="evidence" value="ECO:0007669"/>
    <property type="project" value="InterPro"/>
</dbReference>
<dbReference type="InterPro" id="IPR001128">
    <property type="entry name" value="Cyt_P450"/>
</dbReference>
<keyword evidence="8" id="KW-0560">Oxidoreductase</keyword>
<evidence type="ECO:0000256" key="5">
    <source>
        <dbReference type="ARBA" id="ARBA00023004"/>
    </source>
</evidence>
<keyword evidence="4 7" id="KW-0479">Metal-binding</keyword>
<protein>
    <submittedName>
        <fullName evidence="10">Related to benzoate 4-monooxygenase cytochrome P450</fullName>
    </submittedName>
</protein>
<keyword evidence="3 7" id="KW-0349">Heme</keyword>
<dbReference type="PANTHER" id="PTHR24305">
    <property type="entry name" value="CYTOCHROME P450"/>
    <property type="match status" value="1"/>
</dbReference>
<evidence type="ECO:0000313" key="11">
    <source>
        <dbReference type="Proteomes" id="UP001187734"/>
    </source>
</evidence>
<keyword evidence="9" id="KW-0812">Transmembrane</keyword>
<dbReference type="EMBL" id="ONZP01000134">
    <property type="protein sequence ID" value="SPJ74746.1"/>
    <property type="molecule type" value="Genomic_DNA"/>
</dbReference>
<keyword evidence="6 8" id="KW-0503">Monooxygenase</keyword>
<dbReference type="PANTHER" id="PTHR24305:SF166">
    <property type="entry name" value="CYTOCHROME P450 12A4, MITOCHONDRIAL-RELATED"/>
    <property type="match status" value="1"/>
</dbReference>
<organism evidence="10 11">
    <name type="scientific">Fusarium torulosum</name>
    <dbReference type="NCBI Taxonomy" id="33205"/>
    <lineage>
        <taxon>Eukaryota</taxon>
        <taxon>Fungi</taxon>
        <taxon>Dikarya</taxon>
        <taxon>Ascomycota</taxon>
        <taxon>Pezizomycotina</taxon>
        <taxon>Sordariomycetes</taxon>
        <taxon>Hypocreomycetidae</taxon>
        <taxon>Hypocreales</taxon>
        <taxon>Nectriaceae</taxon>
        <taxon>Fusarium</taxon>
    </lineage>
</organism>
<dbReference type="SUPFAM" id="SSF48264">
    <property type="entry name" value="Cytochrome P450"/>
    <property type="match status" value="1"/>
</dbReference>
<reference evidence="10" key="1">
    <citation type="submission" date="2018-03" db="EMBL/GenBank/DDBJ databases">
        <authorList>
            <person name="Guldener U."/>
        </authorList>
    </citation>
    <scope>NUCLEOTIDE SEQUENCE</scope>
</reference>
<sequence length="510" mass="58381">MLVTAAASIQSYLLTPDILWLILLISSIIFTYTCLIYPVFHGPLHHVPGPWYAKVSSLPLALYDILCCRNDIIIDWHRQYGPIILISPDEVSVADIKATRDIYRATDQWCKSNYFDHFKGYGMRSVFATKPYEDHRKKRKYTSVFYQASTVYKLPEIEQYITARSLSVLNQVCVDQEVDVYRLTSWYAFDNITFLVLGPNFSTRSIDHSCPERNILEGLKYQQFVGPFRYRYPQMYRCITQVFQALSPRFDYLSADIDFEIWCQQRLNKALQDPGIYNSHSLVRHLLELKDKDIDMQYIAAEVLDNINAAEATVAVTATYLIWKLTETPRWQRIIRQELMDLTKQSDKTLSFADIDSQVPSLEACLREVYRLYPASSGRAERMVPTGGRNLLGVHLPENTTVTTSVLALHQDMEVYPNPSSFAPERWLEGGKDLLKAREAQLMPFGYGGRICLGKALATMEIKVLIATLYLEHESLVTKVTNAASMAQCSTHDAVPKALKCVVKFRKVIS</sequence>
<dbReference type="GO" id="GO:0016705">
    <property type="term" value="F:oxidoreductase activity, acting on paired donors, with incorporation or reduction of molecular oxygen"/>
    <property type="evidence" value="ECO:0007669"/>
    <property type="project" value="InterPro"/>
</dbReference>
<keyword evidence="9" id="KW-1133">Transmembrane helix</keyword>
<feature type="transmembrane region" description="Helical" evidence="9">
    <location>
        <begin position="18"/>
        <end position="40"/>
    </location>
</feature>
<accession>A0AAE8SGH6</accession>
<keyword evidence="9" id="KW-0472">Membrane</keyword>
<comment type="cofactor">
    <cofactor evidence="1 7">
        <name>heme</name>
        <dbReference type="ChEBI" id="CHEBI:30413"/>
    </cofactor>
</comment>
<dbReference type="PROSITE" id="PS00086">
    <property type="entry name" value="CYTOCHROME_P450"/>
    <property type="match status" value="1"/>
</dbReference>
<dbReference type="InterPro" id="IPR017972">
    <property type="entry name" value="Cyt_P450_CS"/>
</dbReference>
<dbReference type="InterPro" id="IPR036396">
    <property type="entry name" value="Cyt_P450_sf"/>
</dbReference>
<feature type="binding site" description="axial binding residue" evidence="7">
    <location>
        <position position="452"/>
    </location>
    <ligand>
        <name>heme</name>
        <dbReference type="ChEBI" id="CHEBI:30413"/>
    </ligand>
    <ligandPart>
        <name>Fe</name>
        <dbReference type="ChEBI" id="CHEBI:18248"/>
    </ligandPart>
</feature>
<keyword evidence="5 7" id="KW-0408">Iron</keyword>
<evidence type="ECO:0000256" key="9">
    <source>
        <dbReference type="SAM" id="Phobius"/>
    </source>
</evidence>
<evidence type="ECO:0000256" key="8">
    <source>
        <dbReference type="RuleBase" id="RU000461"/>
    </source>
</evidence>
<name>A0AAE8SGH6_9HYPO</name>
<dbReference type="Proteomes" id="UP001187734">
    <property type="component" value="Unassembled WGS sequence"/>
</dbReference>
<evidence type="ECO:0000313" key="10">
    <source>
        <dbReference type="EMBL" id="SPJ74746.1"/>
    </source>
</evidence>
<evidence type="ECO:0000256" key="6">
    <source>
        <dbReference type="ARBA" id="ARBA00023033"/>
    </source>
</evidence>
<comment type="caution">
    <text evidence="10">The sequence shown here is derived from an EMBL/GenBank/DDBJ whole genome shotgun (WGS) entry which is preliminary data.</text>
</comment>
<dbReference type="PRINTS" id="PR00465">
    <property type="entry name" value="EP450IV"/>
</dbReference>
<dbReference type="AlphaFoldDB" id="A0AAE8SGH6"/>
<comment type="similarity">
    <text evidence="2 8">Belongs to the cytochrome P450 family.</text>
</comment>
<dbReference type="PRINTS" id="PR00385">
    <property type="entry name" value="P450"/>
</dbReference>
<keyword evidence="11" id="KW-1185">Reference proteome</keyword>
<dbReference type="Gene3D" id="1.10.630.10">
    <property type="entry name" value="Cytochrome P450"/>
    <property type="match status" value="1"/>
</dbReference>
<evidence type="ECO:0000256" key="1">
    <source>
        <dbReference type="ARBA" id="ARBA00001971"/>
    </source>
</evidence>
<dbReference type="GO" id="GO:0004497">
    <property type="term" value="F:monooxygenase activity"/>
    <property type="evidence" value="ECO:0007669"/>
    <property type="project" value="UniProtKB-KW"/>
</dbReference>
<evidence type="ECO:0000256" key="7">
    <source>
        <dbReference type="PIRSR" id="PIRSR602403-1"/>
    </source>
</evidence>
<evidence type="ECO:0000256" key="4">
    <source>
        <dbReference type="ARBA" id="ARBA00022723"/>
    </source>
</evidence>